<accession>Q30U46</accession>
<dbReference type="Proteomes" id="UP000002714">
    <property type="component" value="Chromosome"/>
</dbReference>
<proteinExistence type="predicted"/>
<evidence type="ECO:0000313" key="1">
    <source>
        <dbReference type="EMBL" id="ABB43485.1"/>
    </source>
</evidence>
<dbReference type="HOGENOM" id="CLU_192776_0_0_7"/>
<gene>
    <name evidence="1" type="ordered locus">Suden_0204</name>
</gene>
<sequence length="84" mass="9807">MWIKKLQIAIIEKDADTISILIETTPKFESVKEIESAIYLLKEANEVMHTLKNETALTMKQLKKNIDFLESTQPQIRSKLDLRF</sequence>
<dbReference type="OrthoDB" id="5334937at2"/>
<dbReference type="AlphaFoldDB" id="Q30U46"/>
<dbReference type="RefSeq" id="WP_011371840.1">
    <property type="nucleotide sequence ID" value="NC_007575.1"/>
</dbReference>
<dbReference type="STRING" id="326298.Suden_0204"/>
<organism evidence="1 2">
    <name type="scientific">Sulfurimonas denitrificans (strain ATCC 33889 / DSM 1251)</name>
    <name type="common">Thiomicrospira denitrificans (strain ATCC 33889 / DSM 1251)</name>
    <dbReference type="NCBI Taxonomy" id="326298"/>
    <lineage>
        <taxon>Bacteria</taxon>
        <taxon>Pseudomonadati</taxon>
        <taxon>Campylobacterota</taxon>
        <taxon>Epsilonproteobacteria</taxon>
        <taxon>Campylobacterales</taxon>
        <taxon>Sulfurimonadaceae</taxon>
        <taxon>Sulfurimonas</taxon>
    </lineage>
</organism>
<protein>
    <submittedName>
        <fullName evidence="1">Uncharacterized protein</fullName>
    </submittedName>
</protein>
<dbReference type="eggNOG" id="ENOG50307PY">
    <property type="taxonomic scope" value="Bacteria"/>
</dbReference>
<dbReference type="KEGG" id="tdn:Suden_0204"/>
<dbReference type="EMBL" id="CP000153">
    <property type="protein sequence ID" value="ABB43485.1"/>
    <property type="molecule type" value="Genomic_DNA"/>
</dbReference>
<name>Q30U46_SULDN</name>
<keyword evidence="2" id="KW-1185">Reference proteome</keyword>
<reference evidence="1 2" key="1">
    <citation type="journal article" date="2008" name="Appl. Environ. Microbiol.">
        <title>Genome of the epsilonproteobacterial chemolithoautotroph Sulfurimonas denitrificans.</title>
        <authorList>
            <person name="Sievert S.M."/>
            <person name="Scott K.M."/>
            <person name="Klotz M.G."/>
            <person name="Chain P.S.G."/>
            <person name="Hauser L.J."/>
            <person name="Hemp J."/>
            <person name="Huegler M."/>
            <person name="Land M."/>
            <person name="Lapidus A."/>
            <person name="Larimer F.W."/>
            <person name="Lucas S."/>
            <person name="Malfatti S.A."/>
            <person name="Meyer F."/>
            <person name="Paulsen I.T."/>
            <person name="Ren Q."/>
            <person name="Simon J."/>
            <person name="Bailey K."/>
            <person name="Diaz E."/>
            <person name="Fitzpatrick K.A."/>
            <person name="Glover B."/>
            <person name="Gwatney N."/>
            <person name="Korajkic A."/>
            <person name="Long A."/>
            <person name="Mobberley J.M."/>
            <person name="Pantry S.N."/>
            <person name="Pazder G."/>
            <person name="Peterson S."/>
            <person name="Quintanilla J.D."/>
            <person name="Sprinkle R."/>
            <person name="Stephens J."/>
            <person name="Thomas P."/>
            <person name="Vaughn R."/>
            <person name="Weber M.J."/>
            <person name="Wooten L.L."/>
        </authorList>
    </citation>
    <scope>NUCLEOTIDE SEQUENCE [LARGE SCALE GENOMIC DNA]</scope>
    <source>
        <strain evidence="2">ATCC 33889 / DSM 1251</strain>
    </source>
</reference>
<evidence type="ECO:0000313" key="2">
    <source>
        <dbReference type="Proteomes" id="UP000002714"/>
    </source>
</evidence>